<dbReference type="PROSITE" id="PS00018">
    <property type="entry name" value="EF_HAND_1"/>
    <property type="match status" value="1"/>
</dbReference>
<dbReference type="Pfam" id="PF13499">
    <property type="entry name" value="EF-hand_7"/>
    <property type="match status" value="1"/>
</dbReference>
<proteinExistence type="predicted"/>
<feature type="compositionally biased region" description="Polar residues" evidence="3">
    <location>
        <begin position="22"/>
        <end position="32"/>
    </location>
</feature>
<dbReference type="InterPro" id="IPR018247">
    <property type="entry name" value="EF_Hand_1_Ca_BS"/>
</dbReference>
<keyword evidence="1" id="KW-0106">Calcium</keyword>
<dbReference type="Gene3D" id="1.10.238.10">
    <property type="entry name" value="EF-hand"/>
    <property type="match status" value="1"/>
</dbReference>
<evidence type="ECO:0000256" key="1">
    <source>
        <dbReference type="ARBA" id="ARBA00022837"/>
    </source>
</evidence>
<dbReference type="EMBL" id="LRBS01000007">
    <property type="protein sequence ID" value="OII78139.1"/>
    <property type="molecule type" value="Genomic_DNA"/>
</dbReference>
<evidence type="ECO:0000256" key="3">
    <source>
        <dbReference type="SAM" id="MobiDB-lite"/>
    </source>
</evidence>
<comment type="caution">
    <text evidence="5">The sequence shown here is derived from an EMBL/GenBank/DDBJ whole genome shotgun (WGS) entry which is preliminary data.</text>
</comment>
<dbReference type="SUPFAM" id="SSF47473">
    <property type="entry name" value="EF-hand"/>
    <property type="match status" value="1"/>
</dbReference>
<accession>A0A1J4MX94</accession>
<dbReference type="GO" id="GO:0005509">
    <property type="term" value="F:calcium ion binding"/>
    <property type="evidence" value="ECO:0007669"/>
    <property type="project" value="InterPro"/>
</dbReference>
<dbReference type="GeneID" id="92367750"/>
<dbReference type="VEuPathDB" id="CryptoDB:cand_035660"/>
<evidence type="ECO:0000256" key="2">
    <source>
        <dbReference type="SAM" id="Coils"/>
    </source>
</evidence>
<feature type="domain" description="EF-hand" evidence="4">
    <location>
        <begin position="365"/>
        <end position="400"/>
    </location>
</feature>
<organism evidence="5 6">
    <name type="scientific">Cryptosporidium andersoni</name>
    <dbReference type="NCBI Taxonomy" id="117008"/>
    <lineage>
        <taxon>Eukaryota</taxon>
        <taxon>Sar</taxon>
        <taxon>Alveolata</taxon>
        <taxon>Apicomplexa</taxon>
        <taxon>Conoidasida</taxon>
        <taxon>Coccidia</taxon>
        <taxon>Eucoccidiorida</taxon>
        <taxon>Eimeriorina</taxon>
        <taxon>Cryptosporidiidae</taxon>
        <taxon>Cryptosporidium</taxon>
    </lineage>
</organism>
<dbReference type="InterPro" id="IPR002048">
    <property type="entry name" value="EF_hand_dom"/>
</dbReference>
<feature type="coiled-coil region" evidence="2">
    <location>
        <begin position="131"/>
        <end position="193"/>
    </location>
</feature>
<dbReference type="OrthoDB" id="26525at2759"/>
<sequence>MLGNLPKPAQIGRKAIGIPSRPRTSVSPSDPSQIRGPLKRKPSTEYTSNINTMSRSAVPTQSTAAKRPQPISRDVLEKARARRATLTPKTSNMKHDQPKEISNTKLLTKNKVTINSDESKENTEKTKIATSAASQAELLNVRKELEELKKKYKEQNEILSKSEDLNKANLSAMAQLAALKAKELKQRRELESEKKFRKITHQNNIDHIKQLLTECHNRFEDGPQVSSLLGVSHVTSPKCQVEKSRILSIIDILSCEENFKPELVKQLECIEECNANIWGLGPRDLSELLDVASFFGGSQVNVDLIKTQVQSLNWYLSQTNYEEGMNIRIDKTVRDIMLTLESIPFNTISMEDLVTLLLVPLFSTSYYSYITQLFALFDIDKDGFISTEDFKDLLKEIEWNGVFTNEEIDYLFSCVKQPSKQESQSRSSKLINETDFINFFSVILQY</sequence>
<evidence type="ECO:0000313" key="5">
    <source>
        <dbReference type="EMBL" id="OII78139.1"/>
    </source>
</evidence>
<dbReference type="InterPro" id="IPR011992">
    <property type="entry name" value="EF-hand-dom_pair"/>
</dbReference>
<gene>
    <name evidence="5" type="ORF">cand_035660</name>
</gene>
<feature type="region of interest" description="Disordered" evidence="3">
    <location>
        <begin position="1"/>
        <end position="73"/>
    </location>
</feature>
<protein>
    <submittedName>
        <fullName evidence="5">EF hand family protein</fullName>
    </submittedName>
</protein>
<keyword evidence="2" id="KW-0175">Coiled coil</keyword>
<evidence type="ECO:0000313" key="6">
    <source>
        <dbReference type="Proteomes" id="UP000186804"/>
    </source>
</evidence>
<evidence type="ECO:0000259" key="4">
    <source>
        <dbReference type="PROSITE" id="PS50222"/>
    </source>
</evidence>
<feature type="compositionally biased region" description="Polar residues" evidence="3">
    <location>
        <begin position="44"/>
        <end position="64"/>
    </location>
</feature>
<reference evidence="5 6" key="1">
    <citation type="submission" date="2016-10" db="EMBL/GenBank/DDBJ databases">
        <title>Reductive evolution of mitochondrial metabolism and differential evolution of invasion-related proteins in Cryptosporidium.</title>
        <authorList>
            <person name="Liu S."/>
            <person name="Roellig D.M."/>
            <person name="Guo Y."/>
            <person name="Li N."/>
            <person name="Frace M.A."/>
            <person name="Tang K."/>
            <person name="Zhang L."/>
            <person name="Feng Y."/>
            <person name="Xiao L."/>
        </authorList>
    </citation>
    <scope>NUCLEOTIDE SEQUENCE [LARGE SCALE GENOMIC DNA]</scope>
    <source>
        <strain evidence="5">30847</strain>
    </source>
</reference>
<dbReference type="RefSeq" id="XP_067069985.1">
    <property type="nucleotide sequence ID" value="XM_067213792.1"/>
</dbReference>
<dbReference type="SMART" id="SM00054">
    <property type="entry name" value="EFh"/>
    <property type="match status" value="1"/>
</dbReference>
<keyword evidence="6" id="KW-1185">Reference proteome</keyword>
<name>A0A1J4MX94_9CRYT</name>
<dbReference type="Proteomes" id="UP000186804">
    <property type="component" value="Unassembled WGS sequence"/>
</dbReference>
<dbReference type="AlphaFoldDB" id="A0A1J4MX94"/>
<dbReference type="CDD" id="cd00051">
    <property type="entry name" value="EFh"/>
    <property type="match status" value="1"/>
</dbReference>
<dbReference type="PROSITE" id="PS50222">
    <property type="entry name" value="EF_HAND_2"/>
    <property type="match status" value="1"/>
</dbReference>